<dbReference type="Gene3D" id="3.40.50.1820">
    <property type="entry name" value="alpha/beta hydrolase"/>
    <property type="match status" value="1"/>
</dbReference>
<evidence type="ECO:0000313" key="3">
    <source>
        <dbReference type="EMBL" id="SNR82598.1"/>
    </source>
</evidence>
<dbReference type="PANTHER" id="PTHR40841:SF2">
    <property type="entry name" value="SIDEROPHORE-DEGRADING ESTERASE (EUROFUNG)"/>
    <property type="match status" value="1"/>
</dbReference>
<dbReference type="GO" id="GO:0016788">
    <property type="term" value="F:hydrolase activity, acting on ester bonds"/>
    <property type="evidence" value="ECO:0007669"/>
    <property type="project" value="TreeGrafter"/>
</dbReference>
<evidence type="ECO:0000313" key="4">
    <source>
        <dbReference type="Proteomes" id="UP000198417"/>
    </source>
</evidence>
<protein>
    <recommendedName>
        <fullName evidence="5">Esterase</fullName>
    </recommendedName>
</protein>
<proteinExistence type="inferred from homology"/>
<dbReference type="InterPro" id="IPR029058">
    <property type="entry name" value="AB_hydrolase_fold"/>
</dbReference>
<dbReference type="EMBL" id="FZNN01000031">
    <property type="protein sequence ID" value="SNR82598.1"/>
    <property type="molecule type" value="Genomic_DNA"/>
</dbReference>
<evidence type="ECO:0008006" key="5">
    <source>
        <dbReference type="Google" id="ProtNLM"/>
    </source>
</evidence>
<sequence length="275" mass="29717">MFMPMGSAMPTPSEARLAMAQPDLWQGPQPAHVLSQRVLPRGDLMTLRLFIARPLQPDGSVIYMLDGGALPPMLLPDLLARHPGLAVVAVGYDTERAFSPAERYFDYAPAATPDEARNLRFATGGAEAFSTLLTGELRSIAEDGLDIDPARRSVWGHSLGGLFALTQMLTAPQEFAGYVAASPSIWMCEQTMTRLAHAALALDGCRLLCTMGDNERRSNAPPLDRPTPPPATLRLLDVLDQRGDLTAQRHVFPGAKHGPALALSLPLALDYARQT</sequence>
<comment type="similarity">
    <text evidence="1">Belongs to the esterase D family.</text>
</comment>
<dbReference type="PANTHER" id="PTHR40841">
    <property type="entry name" value="SIDEROPHORE TRIACETYLFUSARININE C ESTERASE"/>
    <property type="match status" value="1"/>
</dbReference>
<gene>
    <name evidence="3" type="ORF">SAMN06265370_13124</name>
</gene>
<dbReference type="SUPFAM" id="SSF53474">
    <property type="entry name" value="alpha/beta-Hydrolases"/>
    <property type="match status" value="1"/>
</dbReference>
<accession>A0A238ZHV1</accession>
<dbReference type="Pfam" id="PF00756">
    <property type="entry name" value="Esterase"/>
    <property type="match status" value="1"/>
</dbReference>
<dbReference type="OrthoDB" id="9784036at2"/>
<dbReference type="Proteomes" id="UP000198417">
    <property type="component" value="Unassembled WGS sequence"/>
</dbReference>
<name>A0A238ZHV1_9RHOB</name>
<dbReference type="InterPro" id="IPR000801">
    <property type="entry name" value="Esterase-like"/>
</dbReference>
<dbReference type="InterPro" id="IPR052558">
    <property type="entry name" value="Siderophore_Hydrolase_D"/>
</dbReference>
<keyword evidence="4" id="KW-1185">Reference proteome</keyword>
<dbReference type="AlphaFoldDB" id="A0A238ZHV1"/>
<organism evidence="3 4">
    <name type="scientific">Puniceibacterium sediminis</name>
    <dbReference type="NCBI Taxonomy" id="1608407"/>
    <lineage>
        <taxon>Bacteria</taxon>
        <taxon>Pseudomonadati</taxon>
        <taxon>Pseudomonadota</taxon>
        <taxon>Alphaproteobacteria</taxon>
        <taxon>Rhodobacterales</taxon>
        <taxon>Paracoccaceae</taxon>
        <taxon>Puniceibacterium</taxon>
    </lineage>
</organism>
<evidence type="ECO:0000256" key="1">
    <source>
        <dbReference type="ARBA" id="ARBA00005622"/>
    </source>
</evidence>
<evidence type="ECO:0000256" key="2">
    <source>
        <dbReference type="ARBA" id="ARBA00022801"/>
    </source>
</evidence>
<keyword evidence="2" id="KW-0378">Hydrolase</keyword>
<reference evidence="3 4" key="1">
    <citation type="submission" date="2017-06" db="EMBL/GenBank/DDBJ databases">
        <authorList>
            <person name="Kim H.J."/>
            <person name="Triplett B.A."/>
        </authorList>
    </citation>
    <scope>NUCLEOTIDE SEQUENCE [LARGE SCALE GENOMIC DNA]</scope>
    <source>
        <strain evidence="3 4">DSM 29052</strain>
    </source>
</reference>